<reference evidence="1 2" key="1">
    <citation type="submission" date="2020-08" db="EMBL/GenBank/DDBJ databases">
        <title>Genome public.</title>
        <authorList>
            <person name="Liu C."/>
            <person name="Sun Q."/>
        </authorList>
    </citation>
    <scope>NUCLEOTIDE SEQUENCE [LARGE SCALE GENOMIC DNA]</scope>
    <source>
        <strain evidence="1 2">NSJ-79</strain>
    </source>
</reference>
<gene>
    <name evidence="1" type="ORF">H8S65_19655</name>
</gene>
<evidence type="ECO:0000313" key="1">
    <source>
        <dbReference type="EMBL" id="MBC5634958.1"/>
    </source>
</evidence>
<evidence type="ECO:0000313" key="2">
    <source>
        <dbReference type="Proteomes" id="UP000651475"/>
    </source>
</evidence>
<dbReference type="Proteomes" id="UP000651475">
    <property type="component" value="Unassembled WGS sequence"/>
</dbReference>
<organism evidence="1 2">
    <name type="scientific">Parabacteroides hominis</name>
    <dbReference type="NCBI Taxonomy" id="2763057"/>
    <lineage>
        <taxon>Bacteria</taxon>
        <taxon>Pseudomonadati</taxon>
        <taxon>Bacteroidota</taxon>
        <taxon>Bacteroidia</taxon>
        <taxon>Bacteroidales</taxon>
        <taxon>Tannerellaceae</taxon>
        <taxon>Parabacteroides</taxon>
    </lineage>
</organism>
<comment type="caution">
    <text evidence="1">The sequence shown here is derived from an EMBL/GenBank/DDBJ whole genome shotgun (WGS) entry which is preliminary data.</text>
</comment>
<dbReference type="EMBL" id="JACOOJ010000059">
    <property type="protein sequence ID" value="MBC5634958.1"/>
    <property type="molecule type" value="Genomic_DNA"/>
</dbReference>
<name>A0ABR7DW69_9BACT</name>
<protein>
    <submittedName>
        <fullName evidence="1">Uncharacterized protein</fullName>
    </submittedName>
</protein>
<proteinExistence type="predicted"/>
<dbReference type="RefSeq" id="WP_186931520.1">
    <property type="nucleotide sequence ID" value="NZ_JACOOJ010000059.1"/>
</dbReference>
<sequence>MEGKKKHFSFICRVFAMATVFIALKTVAIATRTVVVTQEDGRHGNDDRPHGDKLRTSRVIDGKILGHNRVILRLYPEIFDSPGVEDYHIVTISWLKLII</sequence>
<accession>A0ABR7DW69</accession>
<keyword evidence="2" id="KW-1185">Reference proteome</keyword>